<gene>
    <name evidence="2" type="ORF">PPNO1_LOCUS8174</name>
</gene>
<dbReference type="OrthoDB" id="2013972at2759"/>
<evidence type="ECO:0000313" key="3">
    <source>
        <dbReference type="Proteomes" id="UP000838763"/>
    </source>
</evidence>
<reference evidence="2" key="1">
    <citation type="submission" date="2022-11" db="EMBL/GenBank/DDBJ databases">
        <authorList>
            <person name="Scott C."/>
            <person name="Bruce N."/>
        </authorList>
    </citation>
    <scope>NUCLEOTIDE SEQUENCE</scope>
</reference>
<organism evidence="2 3">
    <name type="scientific">Parascedosporium putredinis</name>
    <dbReference type="NCBI Taxonomy" id="1442378"/>
    <lineage>
        <taxon>Eukaryota</taxon>
        <taxon>Fungi</taxon>
        <taxon>Dikarya</taxon>
        <taxon>Ascomycota</taxon>
        <taxon>Pezizomycotina</taxon>
        <taxon>Sordariomycetes</taxon>
        <taxon>Hypocreomycetidae</taxon>
        <taxon>Microascales</taxon>
        <taxon>Microascaceae</taxon>
        <taxon>Parascedosporium</taxon>
    </lineage>
</organism>
<evidence type="ECO:0000313" key="2">
    <source>
        <dbReference type="EMBL" id="CAI4218595.1"/>
    </source>
</evidence>
<dbReference type="Proteomes" id="UP000838763">
    <property type="component" value="Unassembled WGS sequence"/>
</dbReference>
<name>A0A9P1H9U9_9PEZI</name>
<protein>
    <submittedName>
        <fullName evidence="2">Uncharacterized protein</fullName>
    </submittedName>
</protein>
<feature type="region of interest" description="Disordered" evidence="1">
    <location>
        <begin position="84"/>
        <end position="105"/>
    </location>
</feature>
<proteinExistence type="predicted"/>
<feature type="compositionally biased region" description="Basic and acidic residues" evidence="1">
    <location>
        <begin position="85"/>
        <end position="105"/>
    </location>
</feature>
<keyword evidence="3" id="KW-1185">Reference proteome</keyword>
<dbReference type="AlphaFoldDB" id="A0A9P1H9U9"/>
<comment type="caution">
    <text evidence="2">The sequence shown here is derived from an EMBL/GenBank/DDBJ whole genome shotgun (WGS) entry which is preliminary data.</text>
</comment>
<evidence type="ECO:0000256" key="1">
    <source>
        <dbReference type="SAM" id="MobiDB-lite"/>
    </source>
</evidence>
<accession>A0A9P1H9U9</accession>
<dbReference type="EMBL" id="CALLCH030000018">
    <property type="protein sequence ID" value="CAI4218595.1"/>
    <property type="molecule type" value="Genomic_DNA"/>
</dbReference>
<sequence>MTAVTSLAELTSTNDAISLSRRHVKGSGTGPSCFHGAWPGIWLYDYIFPVDQLEEDKLDIFHHAFFEALHLKLYTAPVPSAADPIQRDRMTHSRQQERLLGKSWT</sequence>